<evidence type="ECO:0000313" key="2">
    <source>
        <dbReference type="Proteomes" id="UP000215059"/>
    </source>
</evidence>
<dbReference type="SUPFAM" id="SSF52309">
    <property type="entry name" value="N-(deoxy)ribosyltransferase-like"/>
    <property type="match status" value="1"/>
</dbReference>
<reference evidence="1 2" key="1">
    <citation type="submission" date="2017-07" db="EMBL/GenBank/DDBJ databases">
        <title>Fictibacillus sp. nov. GDSW-R2A3 Genome sequencing and assembly.</title>
        <authorList>
            <person name="Mayilraj S."/>
        </authorList>
    </citation>
    <scope>NUCLEOTIDE SEQUENCE [LARGE SCALE GENOMIC DNA]</scope>
    <source>
        <strain evidence="1 2">GDSW-R2A3</strain>
    </source>
</reference>
<dbReference type="AlphaFoldDB" id="A0A235FBQ8"/>
<evidence type="ECO:0000313" key="1">
    <source>
        <dbReference type="EMBL" id="OYD58662.1"/>
    </source>
</evidence>
<keyword evidence="2" id="KW-1185">Reference proteome</keyword>
<comment type="caution">
    <text evidence="1">The sequence shown here is derived from an EMBL/GenBank/DDBJ whole genome shotgun (WGS) entry which is preliminary data.</text>
</comment>
<dbReference type="Pfam" id="PF05014">
    <property type="entry name" value="Nuc_deoxyrib_tr"/>
    <property type="match status" value="1"/>
</dbReference>
<organism evidence="1 2">
    <name type="scientific">Fictibacillus aquaticus</name>
    <dbReference type="NCBI Taxonomy" id="2021314"/>
    <lineage>
        <taxon>Bacteria</taxon>
        <taxon>Bacillati</taxon>
        <taxon>Bacillota</taxon>
        <taxon>Bacilli</taxon>
        <taxon>Bacillales</taxon>
        <taxon>Fictibacillaceae</taxon>
        <taxon>Fictibacillus</taxon>
    </lineage>
</organism>
<dbReference type="EMBL" id="NOII01000001">
    <property type="protein sequence ID" value="OYD58662.1"/>
    <property type="molecule type" value="Genomic_DNA"/>
</dbReference>
<evidence type="ECO:0008006" key="3">
    <source>
        <dbReference type="Google" id="ProtNLM"/>
    </source>
</evidence>
<accession>A0A235FBQ8</accession>
<proteinExistence type="predicted"/>
<dbReference type="OrthoDB" id="2059845at2"/>
<gene>
    <name evidence="1" type="ORF">CGZ90_01810</name>
</gene>
<dbReference type="Proteomes" id="UP000215059">
    <property type="component" value="Unassembled WGS sequence"/>
</dbReference>
<dbReference type="Gene3D" id="3.40.50.450">
    <property type="match status" value="1"/>
</dbReference>
<dbReference type="RefSeq" id="WP_094250623.1">
    <property type="nucleotide sequence ID" value="NZ_JBHLXL010000001.1"/>
</dbReference>
<name>A0A235FBQ8_9BACL</name>
<protein>
    <recommendedName>
        <fullName evidence="3">Group-specific protein</fullName>
    </recommendedName>
</protein>
<dbReference type="InterPro" id="IPR007710">
    <property type="entry name" value="Nucleoside_deoxyribTrfase"/>
</dbReference>
<sequence>MTTTFYIGSGFQNIETVRKLAGTLMHEGLRQTYDWTQNDKTTDEEQLCAIGEAEVRGIKDADIIVILLPGGKGTHTELGIAIAEEKKVFLYAMDNKWSDEERKVTFYYINGVTIIKGEMQRLITAVKETAEGYRLSCQV</sequence>